<name>A0ABR9R8V2_9FIRM</name>
<protein>
    <submittedName>
        <fullName evidence="1">Uncharacterized protein</fullName>
    </submittedName>
</protein>
<sequence length="96" mass="11161">MNTENIAHEKRYRDWWAQYDAMFAPENRFPQQDEQFPLTDGYSICSKAYIYNGDLYLSAAKVNCWTMMARYGMLGVIWTRMMNSASCFATAAESTI</sequence>
<keyword evidence="2" id="KW-1185">Reference proteome</keyword>
<reference evidence="1 2" key="1">
    <citation type="submission" date="2020-10" db="EMBL/GenBank/DDBJ databases">
        <title>ChiBAC.</title>
        <authorList>
            <person name="Zenner C."/>
            <person name="Hitch T.C.A."/>
            <person name="Clavel T."/>
        </authorList>
    </citation>
    <scope>NUCLEOTIDE SEQUENCE [LARGE SCALE GENOMIC DNA]</scope>
    <source>
        <strain evidence="1 2">DSM 107456</strain>
    </source>
</reference>
<accession>A0ABR9R8V2</accession>
<dbReference type="Proteomes" id="UP000806211">
    <property type="component" value="Unassembled WGS sequence"/>
</dbReference>
<proteinExistence type="predicted"/>
<dbReference type="RefSeq" id="WP_193536527.1">
    <property type="nucleotide sequence ID" value="NZ_JADCKF010000003.1"/>
</dbReference>
<dbReference type="EMBL" id="JADCKF010000003">
    <property type="protein sequence ID" value="MBE5055128.1"/>
    <property type="molecule type" value="Genomic_DNA"/>
</dbReference>
<organism evidence="1 2">
    <name type="scientific">Pseudoflavonifractor gallinarum</name>
    <dbReference type="NCBI Taxonomy" id="2779352"/>
    <lineage>
        <taxon>Bacteria</taxon>
        <taxon>Bacillati</taxon>
        <taxon>Bacillota</taxon>
        <taxon>Clostridia</taxon>
        <taxon>Eubacteriales</taxon>
        <taxon>Oscillospiraceae</taxon>
        <taxon>Pseudoflavonifractor</taxon>
    </lineage>
</organism>
<gene>
    <name evidence="1" type="ORF">INF37_03820</name>
</gene>
<comment type="caution">
    <text evidence="1">The sequence shown here is derived from an EMBL/GenBank/DDBJ whole genome shotgun (WGS) entry which is preliminary data.</text>
</comment>
<evidence type="ECO:0000313" key="2">
    <source>
        <dbReference type="Proteomes" id="UP000806211"/>
    </source>
</evidence>
<evidence type="ECO:0000313" key="1">
    <source>
        <dbReference type="EMBL" id="MBE5055128.1"/>
    </source>
</evidence>